<protein>
    <submittedName>
        <fullName evidence="3">Unannotated protein</fullName>
    </submittedName>
</protein>
<dbReference type="InterPro" id="IPR036237">
    <property type="entry name" value="Xyl_isomerase-like_sf"/>
</dbReference>
<gene>
    <name evidence="3" type="ORF">UFOPK1909_00699</name>
</gene>
<feature type="domain" description="Xylose isomerase-like TIM barrel" evidence="2">
    <location>
        <begin position="22"/>
        <end position="251"/>
    </location>
</feature>
<dbReference type="Gene3D" id="3.20.20.150">
    <property type="entry name" value="Divalent-metal-dependent TIM barrel enzymes"/>
    <property type="match status" value="1"/>
</dbReference>
<dbReference type="PIRSF" id="PIRSF006241">
    <property type="entry name" value="HyI"/>
    <property type="match status" value="1"/>
</dbReference>
<dbReference type="InterPro" id="IPR050417">
    <property type="entry name" value="Sugar_Epim/Isomerase"/>
</dbReference>
<evidence type="ECO:0000256" key="1">
    <source>
        <dbReference type="ARBA" id="ARBA00023235"/>
    </source>
</evidence>
<dbReference type="AlphaFoldDB" id="A0A6J6IBB4"/>
<dbReference type="Pfam" id="PF01261">
    <property type="entry name" value="AP_endonuc_2"/>
    <property type="match status" value="1"/>
</dbReference>
<dbReference type="InterPro" id="IPR013022">
    <property type="entry name" value="Xyl_isomerase-like_TIM-brl"/>
</dbReference>
<keyword evidence="1" id="KW-0413">Isomerase</keyword>
<dbReference type="PANTHER" id="PTHR43489">
    <property type="entry name" value="ISOMERASE"/>
    <property type="match status" value="1"/>
</dbReference>
<dbReference type="SUPFAM" id="SSF51658">
    <property type="entry name" value="Xylose isomerase-like"/>
    <property type="match status" value="1"/>
</dbReference>
<sequence>MTTFAANIELLFTEHESYVKRIEAAASAGFTHVEMWMTSMHDVPALAAAAKANGIQFTTVLAEPRYNFTLPGGDINVFFDGLKLSIANAKILGSPRVVLGSGVGFPGKKRQPQLDQLVEIFKDAAKLAVEHDIELVLEPVNTRVDHPGALLDRTSEGIYIAEQVASPNFKILYDVYHSSVEGENPVEIIKNHSAQIGYIQIADAPGRGEPGTGKIDWPATIAAINASGYSQAIGLEYYPTVETTKSIEYINSLR</sequence>
<name>A0A6J6IBB4_9ZZZZ</name>
<reference evidence="3" key="1">
    <citation type="submission" date="2020-05" db="EMBL/GenBank/DDBJ databases">
        <authorList>
            <person name="Chiriac C."/>
            <person name="Salcher M."/>
            <person name="Ghai R."/>
            <person name="Kavagutti S V."/>
        </authorList>
    </citation>
    <scope>NUCLEOTIDE SEQUENCE</scope>
</reference>
<organism evidence="3">
    <name type="scientific">freshwater metagenome</name>
    <dbReference type="NCBI Taxonomy" id="449393"/>
    <lineage>
        <taxon>unclassified sequences</taxon>
        <taxon>metagenomes</taxon>
        <taxon>ecological metagenomes</taxon>
    </lineage>
</organism>
<evidence type="ECO:0000313" key="3">
    <source>
        <dbReference type="EMBL" id="CAB4623110.1"/>
    </source>
</evidence>
<evidence type="ECO:0000259" key="2">
    <source>
        <dbReference type="Pfam" id="PF01261"/>
    </source>
</evidence>
<accession>A0A6J6IBB4</accession>
<dbReference type="EMBL" id="CAEZVD010000069">
    <property type="protein sequence ID" value="CAB4623110.1"/>
    <property type="molecule type" value="Genomic_DNA"/>
</dbReference>
<dbReference type="InterPro" id="IPR026040">
    <property type="entry name" value="HyI-like"/>
</dbReference>
<dbReference type="GO" id="GO:0016853">
    <property type="term" value="F:isomerase activity"/>
    <property type="evidence" value="ECO:0007669"/>
    <property type="project" value="UniProtKB-KW"/>
</dbReference>
<proteinExistence type="predicted"/>